<feature type="domain" description="RRM" evidence="3">
    <location>
        <begin position="207"/>
        <end position="284"/>
    </location>
</feature>
<accession>A0A2C9WNP6</accession>
<evidence type="ECO:0000256" key="2">
    <source>
        <dbReference type="PROSITE-ProRule" id="PRU00176"/>
    </source>
</evidence>
<dbReference type="Gene3D" id="3.30.70.330">
    <property type="match status" value="2"/>
</dbReference>
<protein>
    <recommendedName>
        <fullName evidence="3">RRM domain-containing protein</fullName>
    </recommendedName>
</protein>
<dbReference type="SMART" id="SM00360">
    <property type="entry name" value="RRM"/>
    <property type="match status" value="2"/>
</dbReference>
<organism evidence="4 5">
    <name type="scientific">Manihot esculenta</name>
    <name type="common">Cassava</name>
    <name type="synonym">Jatropha manihot</name>
    <dbReference type="NCBI Taxonomy" id="3983"/>
    <lineage>
        <taxon>Eukaryota</taxon>
        <taxon>Viridiplantae</taxon>
        <taxon>Streptophyta</taxon>
        <taxon>Embryophyta</taxon>
        <taxon>Tracheophyta</taxon>
        <taxon>Spermatophyta</taxon>
        <taxon>Magnoliopsida</taxon>
        <taxon>eudicotyledons</taxon>
        <taxon>Gunneridae</taxon>
        <taxon>Pentapetalae</taxon>
        <taxon>rosids</taxon>
        <taxon>fabids</taxon>
        <taxon>Malpighiales</taxon>
        <taxon>Euphorbiaceae</taxon>
        <taxon>Crotonoideae</taxon>
        <taxon>Manihoteae</taxon>
        <taxon>Manihot</taxon>
    </lineage>
</organism>
<dbReference type="SUPFAM" id="SSF54928">
    <property type="entry name" value="RNA-binding domain, RBD"/>
    <property type="match status" value="2"/>
</dbReference>
<evidence type="ECO:0000313" key="4">
    <source>
        <dbReference type="EMBL" id="OAY62075.1"/>
    </source>
</evidence>
<comment type="caution">
    <text evidence="4">The sequence shown here is derived from an EMBL/GenBank/DDBJ whole genome shotgun (WGS) entry which is preliminary data.</text>
</comment>
<proteinExistence type="predicted"/>
<dbReference type="InterPro" id="IPR050502">
    <property type="entry name" value="Euk_RNA-bind_prot"/>
</dbReference>
<sequence>MAAIPLVPSLPSSIRTTSSASLSLHHSVKFQCSKISCLLRPYSRDFILSSFAAAAPRWPPNKGRSFFSLLAVVDEESVVAEEIDRNESYNDLLGRELKKQPRPCELYVCNLPRSCDISELAEMFKPFGTVISVEVSRNPETGISRGCGYVTMGSINSAKNAIAALDGSEVGGREMRVKFSVDMSSSNRSPEALNSAPIKDVVYESPYKLYIGNISWSVKPEELRNQFSQFGIVVSARVLYDRKAGKNRAYGFLSFSSAADRDAALSLNGREFRGRILVVRKGVERDN</sequence>
<dbReference type="STRING" id="3983.A0A2C9WNP6"/>
<dbReference type="Pfam" id="PF00076">
    <property type="entry name" value="RRM_1"/>
    <property type="match status" value="2"/>
</dbReference>
<dbReference type="InterPro" id="IPR035979">
    <property type="entry name" value="RBD_domain_sf"/>
</dbReference>
<dbReference type="Proteomes" id="UP000091857">
    <property type="component" value="Chromosome 1"/>
</dbReference>
<dbReference type="PANTHER" id="PTHR48025:SF7">
    <property type="entry name" value="RNA-BINDING (RRM_RBD_RNP MOTIFS) FAMILY PROTEIN"/>
    <property type="match status" value="1"/>
</dbReference>
<name>A0A2C9WNP6_MANES</name>
<dbReference type="OMA" id="AIIPSCS"/>
<dbReference type="InterPro" id="IPR012677">
    <property type="entry name" value="Nucleotide-bd_a/b_plait_sf"/>
</dbReference>
<gene>
    <name evidence="4" type="ORF">MANES_01G239700v8</name>
</gene>
<evidence type="ECO:0000259" key="3">
    <source>
        <dbReference type="PROSITE" id="PS50102"/>
    </source>
</evidence>
<evidence type="ECO:0000313" key="5">
    <source>
        <dbReference type="Proteomes" id="UP000091857"/>
    </source>
</evidence>
<evidence type="ECO:0000256" key="1">
    <source>
        <dbReference type="ARBA" id="ARBA00022884"/>
    </source>
</evidence>
<dbReference type="GO" id="GO:0003729">
    <property type="term" value="F:mRNA binding"/>
    <property type="evidence" value="ECO:0007669"/>
    <property type="project" value="EnsemblPlants"/>
</dbReference>
<dbReference type="EMBL" id="CM004387">
    <property type="protein sequence ID" value="OAY62075.1"/>
    <property type="molecule type" value="Genomic_DNA"/>
</dbReference>
<reference evidence="5" key="1">
    <citation type="journal article" date="2016" name="Nat. Biotechnol.">
        <title>Sequencing wild and cultivated cassava and related species reveals extensive interspecific hybridization and genetic diversity.</title>
        <authorList>
            <person name="Bredeson J.V."/>
            <person name="Lyons J.B."/>
            <person name="Prochnik S.E."/>
            <person name="Wu G.A."/>
            <person name="Ha C.M."/>
            <person name="Edsinger-Gonzales E."/>
            <person name="Grimwood J."/>
            <person name="Schmutz J."/>
            <person name="Rabbi I.Y."/>
            <person name="Egesi C."/>
            <person name="Nauluvula P."/>
            <person name="Lebot V."/>
            <person name="Ndunguru J."/>
            <person name="Mkamilo G."/>
            <person name="Bart R.S."/>
            <person name="Setter T.L."/>
            <person name="Gleadow R.M."/>
            <person name="Kulakow P."/>
            <person name="Ferguson M.E."/>
            <person name="Rounsley S."/>
            <person name="Rokhsar D.S."/>
        </authorList>
    </citation>
    <scope>NUCLEOTIDE SEQUENCE [LARGE SCALE GENOMIC DNA]</scope>
    <source>
        <strain evidence="5">cv. AM560-2</strain>
    </source>
</reference>
<dbReference type="PANTHER" id="PTHR48025">
    <property type="entry name" value="OS02G0815200 PROTEIN"/>
    <property type="match status" value="1"/>
</dbReference>
<dbReference type="PROSITE" id="PS50102">
    <property type="entry name" value="RRM"/>
    <property type="match status" value="2"/>
</dbReference>
<keyword evidence="5" id="KW-1185">Reference proteome</keyword>
<feature type="domain" description="RRM" evidence="3">
    <location>
        <begin position="104"/>
        <end position="182"/>
    </location>
</feature>
<dbReference type="Gramene" id="Manes.01G239700.1.v8.1">
    <property type="protein sequence ID" value="Manes.01G239700.1.v8.1.CDS"/>
    <property type="gene ID" value="Manes.01G239700.v8.1"/>
</dbReference>
<dbReference type="AlphaFoldDB" id="A0A2C9WNP6"/>
<keyword evidence="1 2" id="KW-0694">RNA-binding</keyword>
<dbReference type="OrthoDB" id="439808at2759"/>
<dbReference type="InterPro" id="IPR000504">
    <property type="entry name" value="RRM_dom"/>
</dbReference>